<dbReference type="Proteomes" id="UP000799755">
    <property type="component" value="Unassembled WGS sequence"/>
</dbReference>
<accession>A0ACB6R551</accession>
<sequence length="67" mass="7846">MEIQAISNQYIDKTVLSQVLWGLFGNNYEFEVQDEIFILRVPRRLTDDEIKQIQKNSNPKIGLGNTY</sequence>
<keyword evidence="2" id="KW-1185">Reference proteome</keyword>
<reference evidence="1" key="1">
    <citation type="journal article" date="2020" name="Stud. Mycol.">
        <title>101 Dothideomycetes genomes: a test case for predicting lifestyles and emergence of pathogens.</title>
        <authorList>
            <person name="Haridas S."/>
            <person name="Albert R."/>
            <person name="Binder M."/>
            <person name="Bloem J."/>
            <person name="Labutti K."/>
            <person name="Salamov A."/>
            <person name="Andreopoulos B."/>
            <person name="Baker S."/>
            <person name="Barry K."/>
            <person name="Bills G."/>
            <person name="Bluhm B."/>
            <person name="Cannon C."/>
            <person name="Castanera R."/>
            <person name="Culley D."/>
            <person name="Daum C."/>
            <person name="Ezra D."/>
            <person name="Gonzalez J."/>
            <person name="Henrissat B."/>
            <person name="Kuo A."/>
            <person name="Liang C."/>
            <person name="Lipzen A."/>
            <person name="Lutzoni F."/>
            <person name="Magnuson J."/>
            <person name="Mondo S."/>
            <person name="Nolan M."/>
            <person name="Ohm R."/>
            <person name="Pangilinan J."/>
            <person name="Park H.-J."/>
            <person name="Ramirez L."/>
            <person name="Alfaro M."/>
            <person name="Sun H."/>
            <person name="Tritt A."/>
            <person name="Yoshinaga Y."/>
            <person name="Zwiers L.-H."/>
            <person name="Turgeon B."/>
            <person name="Goodwin S."/>
            <person name="Spatafora J."/>
            <person name="Crous P."/>
            <person name="Grigoriev I."/>
        </authorList>
    </citation>
    <scope>NUCLEOTIDE SEQUENCE</scope>
    <source>
        <strain evidence="1">ATCC 200398</strain>
    </source>
</reference>
<evidence type="ECO:0000313" key="1">
    <source>
        <dbReference type="EMBL" id="KAF2474369.1"/>
    </source>
</evidence>
<organism evidence="1 2">
    <name type="scientific">Lindgomyces ingoldianus</name>
    <dbReference type="NCBI Taxonomy" id="673940"/>
    <lineage>
        <taxon>Eukaryota</taxon>
        <taxon>Fungi</taxon>
        <taxon>Dikarya</taxon>
        <taxon>Ascomycota</taxon>
        <taxon>Pezizomycotina</taxon>
        <taxon>Dothideomycetes</taxon>
        <taxon>Pleosporomycetidae</taxon>
        <taxon>Pleosporales</taxon>
        <taxon>Lindgomycetaceae</taxon>
        <taxon>Lindgomyces</taxon>
    </lineage>
</organism>
<comment type="caution">
    <text evidence="1">The sequence shown here is derived from an EMBL/GenBank/DDBJ whole genome shotgun (WGS) entry which is preliminary data.</text>
</comment>
<name>A0ACB6R551_9PLEO</name>
<proteinExistence type="predicted"/>
<dbReference type="EMBL" id="MU003498">
    <property type="protein sequence ID" value="KAF2474369.1"/>
    <property type="molecule type" value="Genomic_DNA"/>
</dbReference>
<gene>
    <name evidence="1" type="ORF">BDR25DRAFT_301747</name>
</gene>
<protein>
    <submittedName>
        <fullName evidence="1">Uncharacterized protein</fullName>
    </submittedName>
</protein>
<evidence type="ECO:0000313" key="2">
    <source>
        <dbReference type="Proteomes" id="UP000799755"/>
    </source>
</evidence>